<dbReference type="PANTHER" id="PTHR42703:SF1">
    <property type="entry name" value="NA(+)_H(+) ANTIPORTER SUBUNIT D1"/>
    <property type="match status" value="1"/>
</dbReference>
<feature type="transmembrane region" description="Helical" evidence="8">
    <location>
        <begin position="80"/>
        <end position="100"/>
    </location>
</feature>
<keyword evidence="3" id="KW-1003">Cell membrane</keyword>
<dbReference type="GO" id="GO:0042773">
    <property type="term" value="P:ATP synthesis coupled electron transport"/>
    <property type="evidence" value="ECO:0007669"/>
    <property type="project" value="InterPro"/>
</dbReference>
<evidence type="ECO:0000256" key="8">
    <source>
        <dbReference type="SAM" id="Phobius"/>
    </source>
</evidence>
<feature type="transmembrane region" description="Helical" evidence="8">
    <location>
        <begin position="329"/>
        <end position="350"/>
    </location>
</feature>
<feature type="transmembrane region" description="Helical" evidence="8">
    <location>
        <begin position="447"/>
        <end position="468"/>
    </location>
</feature>
<dbReference type="GO" id="GO:0008137">
    <property type="term" value="F:NADH dehydrogenase (ubiquinone) activity"/>
    <property type="evidence" value="ECO:0007669"/>
    <property type="project" value="InterPro"/>
</dbReference>
<protein>
    <recommendedName>
        <fullName evidence="9">NADH:quinone oxidoreductase/Mrp antiporter transmembrane domain-containing protein</fullName>
    </recommendedName>
</protein>
<feature type="transmembrane region" description="Helical" evidence="8">
    <location>
        <begin position="275"/>
        <end position="295"/>
    </location>
</feature>
<dbReference type="STRING" id="1452487.AVW16_08350"/>
<feature type="transmembrane region" description="Helical" evidence="8">
    <location>
        <begin position="36"/>
        <end position="59"/>
    </location>
</feature>
<feature type="transmembrane region" description="Helical" evidence="8">
    <location>
        <begin position="302"/>
        <end position="323"/>
    </location>
</feature>
<keyword evidence="5 8" id="KW-1133">Transmembrane helix</keyword>
<dbReference type="InterPro" id="IPR050586">
    <property type="entry name" value="CPA3_Na-H_Antiporter_D"/>
</dbReference>
<evidence type="ECO:0000256" key="3">
    <source>
        <dbReference type="ARBA" id="ARBA00022475"/>
    </source>
</evidence>
<evidence type="ECO:0000259" key="9">
    <source>
        <dbReference type="Pfam" id="PF00361"/>
    </source>
</evidence>
<evidence type="ECO:0000256" key="1">
    <source>
        <dbReference type="ARBA" id="ARBA00004651"/>
    </source>
</evidence>
<proteinExistence type="inferred from homology"/>
<evidence type="ECO:0000256" key="5">
    <source>
        <dbReference type="ARBA" id="ARBA00022989"/>
    </source>
</evidence>
<comment type="caution">
    <text evidence="10">The sequence shown here is derived from an EMBL/GenBank/DDBJ whole genome shotgun (WGS) entry which is preliminary data.</text>
</comment>
<evidence type="ECO:0000256" key="7">
    <source>
        <dbReference type="RuleBase" id="RU000320"/>
    </source>
</evidence>
<reference evidence="11" key="1">
    <citation type="submission" date="2016-01" db="EMBL/GenBank/DDBJ databases">
        <title>Draft genome of Chromobacterium sp. F49.</title>
        <authorList>
            <person name="Hong K.W."/>
        </authorList>
    </citation>
    <scope>NUCLEOTIDE SEQUENCE [LARGE SCALE GENOMIC DNA]</scope>
    <source>
        <strain evidence="11">CN10</strain>
    </source>
</reference>
<comment type="subcellular location">
    <subcellularLocation>
        <location evidence="1">Cell membrane</location>
        <topology evidence="1">Multi-pass membrane protein</topology>
    </subcellularLocation>
    <subcellularLocation>
        <location evidence="7">Membrane</location>
        <topology evidence="7">Multi-pass membrane protein</topology>
    </subcellularLocation>
</comment>
<keyword evidence="11" id="KW-1185">Reference proteome</keyword>
<organism evidence="10 11">
    <name type="scientific">Crenobacter luteus</name>
    <dbReference type="NCBI Taxonomy" id="1452487"/>
    <lineage>
        <taxon>Bacteria</taxon>
        <taxon>Pseudomonadati</taxon>
        <taxon>Pseudomonadota</taxon>
        <taxon>Betaproteobacteria</taxon>
        <taxon>Neisseriales</taxon>
        <taxon>Neisseriaceae</taxon>
        <taxon>Crenobacter</taxon>
    </lineage>
</organism>
<evidence type="ECO:0000256" key="6">
    <source>
        <dbReference type="ARBA" id="ARBA00023136"/>
    </source>
</evidence>
<feature type="transmembrane region" description="Helical" evidence="8">
    <location>
        <begin position="165"/>
        <end position="186"/>
    </location>
</feature>
<dbReference type="Proteomes" id="UP000076625">
    <property type="component" value="Unassembled WGS sequence"/>
</dbReference>
<feature type="transmembrane region" description="Helical" evidence="8">
    <location>
        <begin position="135"/>
        <end position="153"/>
    </location>
</feature>
<dbReference type="InterPro" id="IPR001750">
    <property type="entry name" value="ND/Mrp_TM"/>
</dbReference>
<dbReference type="AlphaFoldDB" id="A0A163CZE1"/>
<dbReference type="InterPro" id="IPR003918">
    <property type="entry name" value="NADH_UbQ_OxRdtase"/>
</dbReference>
<dbReference type="RefSeq" id="WP_066610917.1">
    <property type="nucleotide sequence ID" value="NZ_LQQU01000013.1"/>
</dbReference>
<sequence length="491" mass="51002">MNAALLLTALPVLWPMLTMLACIACAGRSRWQEGVAFAGAVGFVAITVALLAGLADGAAYVAHFGDWPAGFAIAFRIDRLGAAMLAVSALVLLAVLLYPARVDASGPVGPWSRPLLFGLMTGVGGAFSSADLFNLYVWFEVMLIAALGLLVQGGRAAHFEAGFKYLVLNLVGTVWLLVAVGGLYGVAGQLGFGQLAAVLPGSGQAALVTVFVALLLLALLSKAAAFPLFFWLPAAYPALPTPLLALFAGLLTKVGAYGVMRVVGEIAVPVAQPLLPALGWLAVLTMLAGVLGAAWHWDVRRVLAFHIISQIGYILLGVALGSVAGLAAALFYTLHHIVVKANLFLIGGLIRRCGGSFDLRRSGGLSVTRPALALLFALPAASLVGVPLTSGFWAKYLLVRACFAQGAYAWGAVALLVGALTLYSMSKVWIEAFWRRPEAPAAAVVPLPWRAWVACGALAVITLAIGVYPQTLIAFAEAAVADLALPNGGGR</sequence>
<dbReference type="EMBL" id="LQQU01000013">
    <property type="protein sequence ID" value="KZE33537.1"/>
    <property type="molecule type" value="Genomic_DNA"/>
</dbReference>
<dbReference type="OrthoDB" id="9768329at2"/>
<keyword evidence="4 7" id="KW-0812">Transmembrane</keyword>
<feature type="domain" description="NADH:quinone oxidoreductase/Mrp antiporter transmembrane" evidence="9">
    <location>
        <begin position="129"/>
        <end position="410"/>
    </location>
</feature>
<feature type="transmembrane region" description="Helical" evidence="8">
    <location>
        <begin position="371"/>
        <end position="394"/>
    </location>
</feature>
<accession>A0A163CZE1</accession>
<dbReference type="Pfam" id="PF00361">
    <property type="entry name" value="Proton_antipo_M"/>
    <property type="match status" value="1"/>
</dbReference>
<feature type="transmembrane region" description="Helical" evidence="8">
    <location>
        <begin position="206"/>
        <end position="231"/>
    </location>
</feature>
<dbReference type="GO" id="GO:0005886">
    <property type="term" value="C:plasma membrane"/>
    <property type="evidence" value="ECO:0007669"/>
    <property type="project" value="UniProtKB-SubCell"/>
</dbReference>
<evidence type="ECO:0000256" key="2">
    <source>
        <dbReference type="ARBA" id="ARBA00005346"/>
    </source>
</evidence>
<comment type="similarity">
    <text evidence="2">Belongs to the CPA3 antiporters (TC 2.A.63) subunit D family.</text>
</comment>
<feature type="transmembrane region" description="Helical" evidence="8">
    <location>
        <begin position="406"/>
        <end position="426"/>
    </location>
</feature>
<dbReference type="PANTHER" id="PTHR42703">
    <property type="entry name" value="NADH DEHYDROGENASE"/>
    <property type="match status" value="1"/>
</dbReference>
<gene>
    <name evidence="10" type="ORF">AVW16_08350</name>
</gene>
<dbReference type="PRINTS" id="PR01437">
    <property type="entry name" value="NUOXDRDTASE4"/>
</dbReference>
<evidence type="ECO:0000313" key="10">
    <source>
        <dbReference type="EMBL" id="KZE33537.1"/>
    </source>
</evidence>
<keyword evidence="6 8" id="KW-0472">Membrane</keyword>
<name>A0A163CZE1_9NEIS</name>
<evidence type="ECO:0000313" key="11">
    <source>
        <dbReference type="Proteomes" id="UP000076625"/>
    </source>
</evidence>
<evidence type="ECO:0000256" key="4">
    <source>
        <dbReference type="ARBA" id="ARBA00022692"/>
    </source>
</evidence>